<dbReference type="EMBL" id="JBHTIS010000011">
    <property type="protein sequence ID" value="MFD1044190.1"/>
    <property type="molecule type" value="Genomic_DNA"/>
</dbReference>
<reference evidence="2" key="1">
    <citation type="journal article" date="2019" name="Int. J. Syst. Evol. Microbiol.">
        <title>The Global Catalogue of Microorganisms (GCM) 10K type strain sequencing project: providing services to taxonomists for standard genome sequencing and annotation.</title>
        <authorList>
            <consortium name="The Broad Institute Genomics Platform"/>
            <consortium name="The Broad Institute Genome Sequencing Center for Infectious Disease"/>
            <person name="Wu L."/>
            <person name="Ma J."/>
        </authorList>
    </citation>
    <scope>NUCLEOTIDE SEQUENCE [LARGE SCALE GENOMIC DNA]</scope>
    <source>
        <strain evidence="2">JCM 31486</strain>
    </source>
</reference>
<accession>A0ABW3M0H1</accession>
<keyword evidence="2" id="KW-1185">Reference proteome</keyword>
<organism evidence="1 2">
    <name type="scientific">Kibdelosporangium lantanae</name>
    <dbReference type="NCBI Taxonomy" id="1497396"/>
    <lineage>
        <taxon>Bacteria</taxon>
        <taxon>Bacillati</taxon>
        <taxon>Actinomycetota</taxon>
        <taxon>Actinomycetes</taxon>
        <taxon>Pseudonocardiales</taxon>
        <taxon>Pseudonocardiaceae</taxon>
        <taxon>Kibdelosporangium</taxon>
    </lineage>
</organism>
<evidence type="ECO:0000313" key="2">
    <source>
        <dbReference type="Proteomes" id="UP001597045"/>
    </source>
</evidence>
<evidence type="ECO:0000313" key="1">
    <source>
        <dbReference type="EMBL" id="MFD1044190.1"/>
    </source>
</evidence>
<dbReference type="InterPro" id="IPR054202">
    <property type="entry name" value="DUF6907"/>
</dbReference>
<dbReference type="Pfam" id="PF21848">
    <property type="entry name" value="DUF6907"/>
    <property type="match status" value="1"/>
</dbReference>
<sequence length="143" mass="15841">MNVACSYNKKSETMLDDKNTSAEATINRDSNTLVSALCDPWCTGGHDVHCAPEDRLHFSRWEERIPLAATLTGSPLELMVDVQRRFDEQAAYVVVNEAQRRSLPEVRLLPQEAARFAFALLRGVATTGVAVTLFPSNDSACRD</sequence>
<proteinExistence type="predicted"/>
<gene>
    <name evidence="1" type="ORF">ACFQ1S_00560</name>
</gene>
<protein>
    <submittedName>
        <fullName evidence="1">DUF6907 domain-containing protein</fullName>
    </submittedName>
</protein>
<name>A0ABW3M0H1_9PSEU</name>
<comment type="caution">
    <text evidence="1">The sequence shown here is derived from an EMBL/GenBank/DDBJ whole genome shotgun (WGS) entry which is preliminary data.</text>
</comment>
<dbReference type="Proteomes" id="UP001597045">
    <property type="component" value="Unassembled WGS sequence"/>
</dbReference>